<name>A0ABT9WUV1_9BACI</name>
<protein>
    <submittedName>
        <fullName evidence="1">Lysine-N-methylase</fullName>
        <ecNumber evidence="1">2.1.1.-</ecNumber>
    </submittedName>
</protein>
<organism evidence="1 2">
    <name type="scientific">Bacillus chungangensis</name>
    <dbReference type="NCBI Taxonomy" id="587633"/>
    <lineage>
        <taxon>Bacteria</taxon>
        <taxon>Bacillati</taxon>
        <taxon>Bacillota</taxon>
        <taxon>Bacilli</taxon>
        <taxon>Bacillales</taxon>
        <taxon>Bacillaceae</taxon>
        <taxon>Bacillus</taxon>
    </lineage>
</organism>
<proteinExistence type="predicted"/>
<dbReference type="Proteomes" id="UP001223586">
    <property type="component" value="Unassembled WGS sequence"/>
</dbReference>
<dbReference type="GO" id="GO:0032259">
    <property type="term" value="P:methylation"/>
    <property type="evidence" value="ECO:0007669"/>
    <property type="project" value="UniProtKB-KW"/>
</dbReference>
<dbReference type="EC" id="2.1.1.-" evidence="1"/>
<reference evidence="1 2" key="1">
    <citation type="submission" date="2023-07" db="EMBL/GenBank/DDBJ databases">
        <title>Genomic Encyclopedia of Type Strains, Phase IV (KMG-IV): sequencing the most valuable type-strain genomes for metagenomic binning, comparative biology and taxonomic classification.</title>
        <authorList>
            <person name="Goeker M."/>
        </authorList>
    </citation>
    <scope>NUCLEOTIDE SEQUENCE [LARGE SCALE GENOMIC DNA]</scope>
    <source>
        <strain evidence="1 2">DSM 23837</strain>
    </source>
</reference>
<dbReference type="RefSeq" id="WP_307230770.1">
    <property type="nucleotide sequence ID" value="NZ_JAUSTT010000018.1"/>
</dbReference>
<evidence type="ECO:0000313" key="1">
    <source>
        <dbReference type="EMBL" id="MDQ0177081.1"/>
    </source>
</evidence>
<gene>
    <name evidence="1" type="ORF">J2S08_002960</name>
</gene>
<accession>A0ABT9WUV1</accession>
<comment type="caution">
    <text evidence="1">The sequence shown here is derived from an EMBL/GenBank/DDBJ whole genome shotgun (WGS) entry which is preliminary data.</text>
</comment>
<dbReference type="GO" id="GO:0008168">
    <property type="term" value="F:methyltransferase activity"/>
    <property type="evidence" value="ECO:0007669"/>
    <property type="project" value="UniProtKB-KW"/>
</dbReference>
<dbReference type="EMBL" id="JAUSTT010000018">
    <property type="protein sequence ID" value="MDQ0177081.1"/>
    <property type="molecule type" value="Genomic_DNA"/>
</dbReference>
<dbReference type="NCBIfam" id="NF038110">
    <property type="entry name" value="Lys_methyl_FliB"/>
    <property type="match status" value="1"/>
</dbReference>
<keyword evidence="2" id="KW-1185">Reference proteome</keyword>
<keyword evidence="1" id="KW-0808">Transferase</keyword>
<evidence type="ECO:0000313" key="2">
    <source>
        <dbReference type="Proteomes" id="UP001223586"/>
    </source>
</evidence>
<sequence>MTAKQRSILVPSYIKTFSCIGSACEDTCCRGWRISVDHDTYKKYTNLANKEIKQDLKKHIKRNRSTPSKKYYAKINLNASGDCPLLNEQKLCSIQEKLGEDYLSVTCSTYPRITNQVNNTLEKSATMSCPEAARLALLNTERIEFEEIAAYTTTLRDEPSKKIDTMNRDVNQIEHHFWDLRIFTIQVIQNRHYSLTDRLIILGMFYQKLQEYVNEKKIEYIPQLIASYTTMMEKHELDESLSTIPALTTIQMKLVKELTDLRLFKGGNHERYMQCFKEMLIGINYTVGNTIENISVCYQEAHDTYYLPFMKKHDYILENYLVHYVFKNLFPINRGKHVFDEYVLFIVHYAMIKLHLIGMAGYYKKEFSPDHVIRLIQSFSRVVEHNHSYLREIEKLLTENGFTTMAFMAILIKN</sequence>
<keyword evidence="1" id="KW-0489">Methyltransferase</keyword>